<comment type="cofactor">
    <cofactor evidence="14">
        <name>[4Fe-4S] cluster</name>
        <dbReference type="ChEBI" id="CHEBI:49883"/>
    </cofactor>
    <text evidence="14">Binds 1 [4Fe-4S] cluster.</text>
</comment>
<organism evidence="16 17">
    <name type="scientific">Simplicispira hankyongi</name>
    <dbReference type="NCBI Taxonomy" id="2315688"/>
    <lineage>
        <taxon>Bacteria</taxon>
        <taxon>Pseudomonadati</taxon>
        <taxon>Pseudomonadota</taxon>
        <taxon>Betaproteobacteria</taxon>
        <taxon>Burkholderiales</taxon>
        <taxon>Comamonadaceae</taxon>
        <taxon>Simplicispira</taxon>
    </lineage>
</organism>
<keyword evidence="8 14" id="KW-0227">DNA damage</keyword>
<evidence type="ECO:0000256" key="14">
    <source>
        <dbReference type="RuleBase" id="RU365096"/>
    </source>
</evidence>
<evidence type="ECO:0000259" key="15">
    <source>
        <dbReference type="SMART" id="SM00478"/>
    </source>
</evidence>
<evidence type="ECO:0000256" key="10">
    <source>
        <dbReference type="ARBA" id="ARBA00023004"/>
    </source>
</evidence>
<dbReference type="GO" id="GO:0000701">
    <property type="term" value="F:purine-specific mismatch base pair DNA N-glycosylase activity"/>
    <property type="evidence" value="ECO:0007669"/>
    <property type="project" value="UniProtKB-EC"/>
</dbReference>
<dbReference type="Pfam" id="PF00633">
    <property type="entry name" value="HHH"/>
    <property type="match status" value="1"/>
</dbReference>
<keyword evidence="9" id="KW-0378">Hydrolase</keyword>
<dbReference type="CDD" id="cd00056">
    <property type="entry name" value="ENDO3c"/>
    <property type="match status" value="1"/>
</dbReference>
<dbReference type="FunFam" id="1.10.340.30:FF:000002">
    <property type="entry name" value="Adenine DNA glycosylase"/>
    <property type="match status" value="1"/>
</dbReference>
<evidence type="ECO:0000313" key="16">
    <source>
        <dbReference type="EMBL" id="RID98402.1"/>
    </source>
</evidence>
<keyword evidence="7" id="KW-0479">Metal-binding</keyword>
<evidence type="ECO:0000256" key="1">
    <source>
        <dbReference type="ARBA" id="ARBA00000843"/>
    </source>
</evidence>
<dbReference type="AlphaFoldDB" id="A0A398C5X5"/>
<dbReference type="EMBL" id="QXJC01000003">
    <property type="protein sequence ID" value="RID98402.1"/>
    <property type="molecule type" value="Genomic_DNA"/>
</dbReference>
<keyword evidence="10 14" id="KW-0408">Iron</keyword>
<dbReference type="GO" id="GO:0006284">
    <property type="term" value="P:base-excision repair"/>
    <property type="evidence" value="ECO:0007669"/>
    <property type="project" value="UniProtKB-UniRule"/>
</dbReference>
<evidence type="ECO:0000313" key="17">
    <source>
        <dbReference type="Proteomes" id="UP000266302"/>
    </source>
</evidence>
<dbReference type="GO" id="GO:0032357">
    <property type="term" value="F:oxidized purine DNA binding"/>
    <property type="evidence" value="ECO:0007669"/>
    <property type="project" value="TreeGrafter"/>
</dbReference>
<dbReference type="Pfam" id="PF00730">
    <property type="entry name" value="HhH-GPD"/>
    <property type="match status" value="1"/>
</dbReference>
<evidence type="ECO:0000256" key="5">
    <source>
        <dbReference type="ARBA" id="ARBA00022023"/>
    </source>
</evidence>
<dbReference type="InterPro" id="IPR000445">
    <property type="entry name" value="HhH_motif"/>
</dbReference>
<evidence type="ECO:0000256" key="4">
    <source>
        <dbReference type="ARBA" id="ARBA00012045"/>
    </source>
</evidence>
<evidence type="ECO:0000256" key="2">
    <source>
        <dbReference type="ARBA" id="ARBA00002933"/>
    </source>
</evidence>
<dbReference type="SUPFAM" id="SSF55811">
    <property type="entry name" value="Nudix"/>
    <property type="match status" value="1"/>
</dbReference>
<dbReference type="GO" id="GO:0035485">
    <property type="term" value="F:adenine/guanine mispair binding"/>
    <property type="evidence" value="ECO:0007669"/>
    <property type="project" value="TreeGrafter"/>
</dbReference>
<dbReference type="InterPro" id="IPR003265">
    <property type="entry name" value="HhH-GPD_domain"/>
</dbReference>
<dbReference type="PANTHER" id="PTHR42944">
    <property type="entry name" value="ADENINE DNA GLYCOSYLASE"/>
    <property type="match status" value="1"/>
</dbReference>
<dbReference type="SUPFAM" id="SSF48150">
    <property type="entry name" value="DNA-glycosylase"/>
    <property type="match status" value="1"/>
</dbReference>
<comment type="similarity">
    <text evidence="3 14">Belongs to the Nth/MutY family.</text>
</comment>
<feature type="domain" description="HhH-GPD" evidence="15">
    <location>
        <begin position="40"/>
        <end position="193"/>
    </location>
</feature>
<dbReference type="GO" id="GO:0034039">
    <property type="term" value="F:8-oxo-7,8-dihydroguanine DNA N-glycosylase activity"/>
    <property type="evidence" value="ECO:0007669"/>
    <property type="project" value="TreeGrafter"/>
</dbReference>
<dbReference type="PANTHER" id="PTHR42944:SF1">
    <property type="entry name" value="ADENINE DNA GLYCOSYLASE"/>
    <property type="match status" value="1"/>
</dbReference>
<dbReference type="InterPro" id="IPR003651">
    <property type="entry name" value="Endonuclease3_FeS-loop_motif"/>
</dbReference>
<dbReference type="InterPro" id="IPR015797">
    <property type="entry name" value="NUDIX_hydrolase-like_dom_sf"/>
</dbReference>
<dbReference type="GO" id="GO:0006298">
    <property type="term" value="P:mismatch repair"/>
    <property type="evidence" value="ECO:0007669"/>
    <property type="project" value="TreeGrafter"/>
</dbReference>
<comment type="function">
    <text evidence="2">Adenine glycosylase active on G-A mispairs. MutY also corrects error-prone DNA synthesis past GO lesions which are due to the oxidatively damaged form of guanine: 7,8-dihydro-8-oxoguanine (8-oxo-dGTP).</text>
</comment>
<sequence length="347" mass="38570">MTLGQGFAQAVVSWQQQHGRRALPWQNTRDPYRVWLSEIMLQQTQVVTVLGYYSRFLEHFPDVGALAAAPEDAVLALWSGLGYYSRARNLHKAAQRVVLKHGGKFPDTAAQLAQLPGVGRSTAAAIAAFCFDERVPILDANVRRVLTRFLAFEHDLARPANERALWALAAEMVPQAASDMPAYTQGMMDLGASVCTSRRPSCGTCPLAMACAARRSGNVEQFPVRSRKVLRKQESWWLLVLRDASGRIWLQRRPAPGIWAGLYCTPVFADEMALRAHAARWGAAEIENMVPFRHALTHRELVLHPVRLGLFEGRCTAQEAEGAWFTPEEWPVLGLPAPVRILLENGA</sequence>
<dbReference type="Gene3D" id="1.10.340.30">
    <property type="entry name" value="Hypothetical protein, domain 2"/>
    <property type="match status" value="1"/>
</dbReference>
<dbReference type="InterPro" id="IPR029119">
    <property type="entry name" value="MutY_C"/>
</dbReference>
<comment type="caution">
    <text evidence="16">The sequence shown here is derived from an EMBL/GenBank/DDBJ whole genome shotgun (WGS) entry which is preliminary data.</text>
</comment>
<dbReference type="CDD" id="cd03431">
    <property type="entry name" value="NUDIX_DNA_Glycosylase_C-MutY"/>
    <property type="match status" value="1"/>
</dbReference>
<protein>
    <recommendedName>
        <fullName evidence="5 14">Adenine DNA glycosylase</fullName>
        <ecNumber evidence="4 14">3.2.2.31</ecNumber>
    </recommendedName>
</protein>
<keyword evidence="17" id="KW-1185">Reference proteome</keyword>
<proteinExistence type="inferred from homology"/>
<dbReference type="SMART" id="SM00478">
    <property type="entry name" value="ENDO3c"/>
    <property type="match status" value="1"/>
</dbReference>
<dbReference type="Gene3D" id="1.10.1670.10">
    <property type="entry name" value="Helix-hairpin-Helix base-excision DNA repair enzymes (C-terminal)"/>
    <property type="match status" value="1"/>
</dbReference>
<dbReference type="InterPro" id="IPR044298">
    <property type="entry name" value="MIG/MutY"/>
</dbReference>
<dbReference type="GO" id="GO:0046872">
    <property type="term" value="F:metal ion binding"/>
    <property type="evidence" value="ECO:0007669"/>
    <property type="project" value="UniProtKB-UniRule"/>
</dbReference>
<reference evidence="16 17" key="1">
    <citation type="submission" date="2018-09" db="EMBL/GenBank/DDBJ databases">
        <title>Draft genome of Simplicispira sp. NY-02.</title>
        <authorList>
            <person name="Im W.T."/>
        </authorList>
    </citation>
    <scope>NUCLEOTIDE SEQUENCE [LARGE SCALE GENOMIC DNA]</scope>
    <source>
        <strain evidence="16 17">NY-02</strain>
    </source>
</reference>
<gene>
    <name evidence="16" type="primary">mutY</name>
    <name evidence="16" type="ORF">D3F03_09185</name>
</gene>
<dbReference type="Proteomes" id="UP000266302">
    <property type="component" value="Unassembled WGS sequence"/>
</dbReference>
<dbReference type="InterPro" id="IPR023170">
    <property type="entry name" value="HhH_base_excis_C"/>
</dbReference>
<accession>A0A398C5X5</accession>
<dbReference type="InterPro" id="IPR005760">
    <property type="entry name" value="A/G_AdeGlyc_MutY"/>
</dbReference>
<keyword evidence="12" id="KW-0234">DNA repair</keyword>
<dbReference type="RefSeq" id="WP_119109067.1">
    <property type="nucleotide sequence ID" value="NZ_QXJC01000003.1"/>
</dbReference>
<evidence type="ECO:0000256" key="7">
    <source>
        <dbReference type="ARBA" id="ARBA00022723"/>
    </source>
</evidence>
<evidence type="ECO:0000256" key="11">
    <source>
        <dbReference type="ARBA" id="ARBA00023014"/>
    </source>
</evidence>
<evidence type="ECO:0000256" key="3">
    <source>
        <dbReference type="ARBA" id="ARBA00008343"/>
    </source>
</evidence>
<evidence type="ECO:0000256" key="12">
    <source>
        <dbReference type="ARBA" id="ARBA00023204"/>
    </source>
</evidence>
<dbReference type="EC" id="3.2.2.31" evidence="4 14"/>
<keyword evidence="13 14" id="KW-0326">Glycosidase</keyword>
<dbReference type="InterPro" id="IPR011257">
    <property type="entry name" value="DNA_glycosylase"/>
</dbReference>
<dbReference type="OrthoDB" id="9802365at2"/>
<keyword evidence="11" id="KW-0411">Iron-sulfur</keyword>
<dbReference type="Pfam" id="PF14815">
    <property type="entry name" value="NUDIX_4"/>
    <property type="match status" value="1"/>
</dbReference>
<dbReference type="NCBIfam" id="TIGR01084">
    <property type="entry name" value="mutY"/>
    <property type="match status" value="1"/>
</dbReference>
<evidence type="ECO:0000256" key="6">
    <source>
        <dbReference type="ARBA" id="ARBA00022485"/>
    </source>
</evidence>
<evidence type="ECO:0000256" key="13">
    <source>
        <dbReference type="ARBA" id="ARBA00023295"/>
    </source>
</evidence>
<evidence type="ECO:0000256" key="8">
    <source>
        <dbReference type="ARBA" id="ARBA00022763"/>
    </source>
</evidence>
<name>A0A398C5X5_9BURK</name>
<dbReference type="Gene3D" id="3.90.79.10">
    <property type="entry name" value="Nucleoside Triphosphate Pyrophosphohydrolase"/>
    <property type="match status" value="1"/>
</dbReference>
<dbReference type="SMART" id="SM00525">
    <property type="entry name" value="FES"/>
    <property type="match status" value="1"/>
</dbReference>
<dbReference type="GO" id="GO:0051539">
    <property type="term" value="F:4 iron, 4 sulfur cluster binding"/>
    <property type="evidence" value="ECO:0007669"/>
    <property type="project" value="UniProtKB-UniRule"/>
</dbReference>
<keyword evidence="6" id="KW-0004">4Fe-4S</keyword>
<comment type="catalytic activity">
    <reaction evidence="1 14">
        <text>Hydrolyzes free adenine bases from 7,8-dihydro-8-oxoguanine:adenine mismatched double-stranded DNA, leaving an apurinic site.</text>
        <dbReference type="EC" id="3.2.2.31"/>
    </reaction>
</comment>
<evidence type="ECO:0000256" key="9">
    <source>
        <dbReference type="ARBA" id="ARBA00022801"/>
    </source>
</evidence>